<organism evidence="7 8">
    <name type="scientific">Schizopora paradoxa</name>
    <dbReference type="NCBI Taxonomy" id="27342"/>
    <lineage>
        <taxon>Eukaryota</taxon>
        <taxon>Fungi</taxon>
        <taxon>Dikarya</taxon>
        <taxon>Basidiomycota</taxon>
        <taxon>Agaricomycotina</taxon>
        <taxon>Agaricomycetes</taxon>
        <taxon>Hymenochaetales</taxon>
        <taxon>Schizoporaceae</taxon>
        <taxon>Schizopora</taxon>
    </lineage>
</organism>
<evidence type="ECO:0000256" key="4">
    <source>
        <dbReference type="ARBA" id="ARBA00023136"/>
    </source>
</evidence>
<dbReference type="GO" id="GO:0016020">
    <property type="term" value="C:membrane"/>
    <property type="evidence" value="ECO:0007669"/>
    <property type="project" value="UniProtKB-SubCell"/>
</dbReference>
<dbReference type="InParanoid" id="A0A0H2RT44"/>
<feature type="transmembrane region" description="Helical" evidence="5">
    <location>
        <begin position="277"/>
        <end position="295"/>
    </location>
</feature>
<dbReference type="STRING" id="27342.A0A0H2RT44"/>
<dbReference type="PANTHER" id="PTHR31465:SF1">
    <property type="entry name" value="PROTEIN RTA1-RELATED"/>
    <property type="match status" value="1"/>
</dbReference>
<evidence type="ECO:0000313" key="7">
    <source>
        <dbReference type="EMBL" id="KLO12618.1"/>
    </source>
</evidence>
<dbReference type="AlphaFoldDB" id="A0A0H2RT44"/>
<gene>
    <name evidence="7" type="ORF">SCHPADRAFT_890669</name>
</gene>
<dbReference type="Proteomes" id="UP000053477">
    <property type="component" value="Unassembled WGS sequence"/>
</dbReference>
<protein>
    <submittedName>
        <fullName evidence="7">RTA1-like protein</fullName>
    </submittedName>
</protein>
<keyword evidence="2 5" id="KW-0812">Transmembrane</keyword>
<evidence type="ECO:0000313" key="8">
    <source>
        <dbReference type="Proteomes" id="UP000053477"/>
    </source>
</evidence>
<evidence type="ECO:0000256" key="3">
    <source>
        <dbReference type="ARBA" id="ARBA00022989"/>
    </source>
</evidence>
<dbReference type="PANTHER" id="PTHR31465">
    <property type="entry name" value="PROTEIN RTA1-RELATED"/>
    <property type="match status" value="1"/>
</dbReference>
<accession>A0A0H2RT44</accession>
<keyword evidence="8" id="KW-1185">Reference proteome</keyword>
<proteinExistence type="predicted"/>
<dbReference type="OrthoDB" id="3358017at2759"/>
<dbReference type="Pfam" id="PF04479">
    <property type="entry name" value="RTA1"/>
    <property type="match status" value="1"/>
</dbReference>
<name>A0A0H2RT44_9AGAM</name>
<comment type="subcellular location">
    <subcellularLocation>
        <location evidence="1">Membrane</location>
        <topology evidence="1">Multi-pass membrane protein</topology>
    </subcellularLocation>
</comment>
<sequence>MSALFTLALFALYPARVFAKFGQQICSANPFLDPKHDPCNALEYIANNTLTATTVGMYLAVGFCHIFSSFKWGAKWMSSMTIGIFTYVIGFIFRFVLHNHPDSKGAYIVEYLFIVLSPCAFIAAEYVLLGRLALDLNAAQHLRISPRRVTPFFVASDVTTFLIQQRVKAAGGSISISSNDVKTNKLGSNIFLAGLALQLLSFALFTCMYIRFLYLVHRHSPEVWTRDRNSRLWYSDWRVLACAFLVSCAGILVRSVFRVIELSQGFKGPLATSEGAFYGLDTLPLFVAVSAYVPFWPGRFIGRQDVSPAPHASHSDDSEKVST</sequence>
<feature type="transmembrane region" description="Helical" evidence="5">
    <location>
        <begin position="109"/>
        <end position="129"/>
    </location>
</feature>
<feature type="transmembrane region" description="Helical" evidence="5">
    <location>
        <begin position="237"/>
        <end position="257"/>
    </location>
</feature>
<feature type="transmembrane region" description="Helical" evidence="5">
    <location>
        <begin position="190"/>
        <end position="216"/>
    </location>
</feature>
<dbReference type="EMBL" id="KQ085974">
    <property type="protein sequence ID" value="KLO12618.1"/>
    <property type="molecule type" value="Genomic_DNA"/>
</dbReference>
<keyword evidence="6" id="KW-0732">Signal</keyword>
<evidence type="ECO:0000256" key="1">
    <source>
        <dbReference type="ARBA" id="ARBA00004141"/>
    </source>
</evidence>
<dbReference type="InterPro" id="IPR007568">
    <property type="entry name" value="RTA1"/>
</dbReference>
<evidence type="ECO:0000256" key="5">
    <source>
        <dbReference type="SAM" id="Phobius"/>
    </source>
</evidence>
<feature type="signal peptide" evidence="6">
    <location>
        <begin position="1"/>
        <end position="19"/>
    </location>
</feature>
<feature type="chain" id="PRO_5005202108" evidence="6">
    <location>
        <begin position="20"/>
        <end position="323"/>
    </location>
</feature>
<keyword evidence="4 5" id="KW-0472">Membrane</keyword>
<keyword evidence="3 5" id="KW-1133">Transmembrane helix</keyword>
<evidence type="ECO:0000256" key="2">
    <source>
        <dbReference type="ARBA" id="ARBA00022692"/>
    </source>
</evidence>
<reference evidence="7 8" key="1">
    <citation type="submission" date="2015-04" db="EMBL/GenBank/DDBJ databases">
        <title>Complete genome sequence of Schizopora paradoxa KUC8140, a cosmopolitan wood degrader in East Asia.</title>
        <authorList>
            <consortium name="DOE Joint Genome Institute"/>
            <person name="Min B."/>
            <person name="Park H."/>
            <person name="Jang Y."/>
            <person name="Kim J.-J."/>
            <person name="Kim K.H."/>
            <person name="Pangilinan J."/>
            <person name="Lipzen A."/>
            <person name="Riley R."/>
            <person name="Grigoriev I.V."/>
            <person name="Spatafora J.W."/>
            <person name="Choi I.-G."/>
        </authorList>
    </citation>
    <scope>NUCLEOTIDE SEQUENCE [LARGE SCALE GENOMIC DNA]</scope>
    <source>
        <strain evidence="7 8">KUC8140</strain>
    </source>
</reference>
<evidence type="ECO:0000256" key="6">
    <source>
        <dbReference type="SAM" id="SignalP"/>
    </source>
</evidence>
<feature type="transmembrane region" description="Helical" evidence="5">
    <location>
        <begin position="76"/>
        <end position="97"/>
    </location>
</feature>